<feature type="domain" description="Glycosyltransferase 2-like" evidence="1">
    <location>
        <begin position="212"/>
        <end position="340"/>
    </location>
</feature>
<dbReference type="SUPFAM" id="SSF53448">
    <property type="entry name" value="Nucleotide-diphospho-sugar transferases"/>
    <property type="match status" value="1"/>
</dbReference>
<name>A0A839FPJ2_9MICC</name>
<evidence type="ECO:0000313" key="3">
    <source>
        <dbReference type="Proteomes" id="UP000546252"/>
    </source>
</evidence>
<comment type="caution">
    <text evidence="2">The sequence shown here is derived from an EMBL/GenBank/DDBJ whole genome shotgun (WGS) entry which is preliminary data.</text>
</comment>
<dbReference type="PANTHER" id="PTHR22916:SF3">
    <property type="entry name" value="UDP-GLCNAC:BETAGAL BETA-1,3-N-ACETYLGLUCOSAMINYLTRANSFERASE-LIKE PROTEIN 1"/>
    <property type="match status" value="1"/>
</dbReference>
<protein>
    <recommendedName>
        <fullName evidence="1">Glycosyltransferase 2-like domain-containing protein</fullName>
    </recommendedName>
</protein>
<dbReference type="Pfam" id="PF00535">
    <property type="entry name" value="Glycos_transf_2"/>
    <property type="match status" value="1"/>
</dbReference>
<proteinExistence type="predicted"/>
<dbReference type="GO" id="GO:0016758">
    <property type="term" value="F:hexosyltransferase activity"/>
    <property type="evidence" value="ECO:0007669"/>
    <property type="project" value="UniProtKB-ARBA"/>
</dbReference>
<sequence length="829" mass="93173">MNILPDRLLAEHFADAQRLGPAAEDAALLAQSPSMRQIFAYGASAGAMDWEEIRARVLDQDFRDLDPVWLAKLARVCGLQDLLKGDVEFALTALRHANRSLPKSQEFRRFHLLEIELLMEQREFEEAQVLLNRNLVLRRATQGYIGCDLKNPFLRADSNLYETWIEAFNRPLVRSRWSPVQVTEGSSVPFDRLSGDPHLEPCGIEERSPLVTVIMTTYRPERTTLLSAVNSILAQTWRRLELIIVDDASPSEFQGILDEVEMLDDRIRVHRQSRNGGTYTARNVGMKLARGSLFTGQDSDDWSHPERLQAQVGYLAENPDAPGVITSSQRMDEELVMTWRGRDPRRPCEVSLMVRREVVDRVGDYMPARKAADSEYRLRISAASSTPVGRLKVPLYFVRLLPNSLSRGDFVPGWAHPSRLGFRRAYTTWHAGASVEELHVAPGTPVDQLRVPIPARLQLAPPDPRKVDVAYVADWRGEEGVQRSALDELEQLAAAGLRVGVVHIDSWKFSQGKMGPFTPALQDGIMDRKWSLLRLDERAEVDLVVVRDPRALQFLPQEQCGLSIRRLMVLTDEDPADGEFRGYDVLSCGENARQVFGVEPEWAAMRAGLPVLEDVRRLGGQIIERSFPHVMAEAYWRDRPSRTHRVRPVVGRHARSLNDAWPEDPTTIARLWPLGGDADVWFRGSATEAFEVLDVSETPRAWVVFAPHHLSAGDFLSALDFYVTTSAGSTLREVREILEAVASGCIVIVPEAYRPLLGNAAIYASPDQVPERVSALWSSPLTMHRQRRIAADSIRHGLVANAEFVELFQSFLSDEKSLNKSGEFIAGDV</sequence>
<organism evidence="2 3">
    <name type="scientific">Nesterenkonia jeotgali</name>
    <dbReference type="NCBI Taxonomy" id="317018"/>
    <lineage>
        <taxon>Bacteria</taxon>
        <taxon>Bacillati</taxon>
        <taxon>Actinomycetota</taxon>
        <taxon>Actinomycetes</taxon>
        <taxon>Micrococcales</taxon>
        <taxon>Micrococcaceae</taxon>
        <taxon>Nesterenkonia</taxon>
    </lineage>
</organism>
<dbReference type="InterPro" id="IPR001173">
    <property type="entry name" value="Glyco_trans_2-like"/>
</dbReference>
<dbReference type="AlphaFoldDB" id="A0A839FPJ2"/>
<dbReference type="Proteomes" id="UP000546252">
    <property type="component" value="Unassembled WGS sequence"/>
</dbReference>
<evidence type="ECO:0000313" key="2">
    <source>
        <dbReference type="EMBL" id="MBA8920551.1"/>
    </source>
</evidence>
<dbReference type="Gene3D" id="3.90.550.10">
    <property type="entry name" value="Spore Coat Polysaccharide Biosynthesis Protein SpsA, Chain A"/>
    <property type="match status" value="1"/>
</dbReference>
<dbReference type="RefSeq" id="WP_182494910.1">
    <property type="nucleotide sequence ID" value="NZ_BAAAKT010000002.1"/>
</dbReference>
<dbReference type="PANTHER" id="PTHR22916">
    <property type="entry name" value="GLYCOSYLTRANSFERASE"/>
    <property type="match status" value="1"/>
</dbReference>
<dbReference type="CDD" id="cd00761">
    <property type="entry name" value="Glyco_tranf_GTA_type"/>
    <property type="match status" value="1"/>
</dbReference>
<dbReference type="InterPro" id="IPR029044">
    <property type="entry name" value="Nucleotide-diphossugar_trans"/>
</dbReference>
<reference evidence="2 3" key="1">
    <citation type="submission" date="2020-08" db="EMBL/GenBank/DDBJ databases">
        <title>Sequencing the genomes of 1000 actinobacteria strains.</title>
        <authorList>
            <person name="Klenk H.-P."/>
        </authorList>
    </citation>
    <scope>NUCLEOTIDE SEQUENCE [LARGE SCALE GENOMIC DNA]</scope>
    <source>
        <strain evidence="2 3">DSM 19081</strain>
    </source>
</reference>
<dbReference type="EMBL" id="JACJIH010000001">
    <property type="protein sequence ID" value="MBA8920551.1"/>
    <property type="molecule type" value="Genomic_DNA"/>
</dbReference>
<evidence type="ECO:0000259" key="1">
    <source>
        <dbReference type="Pfam" id="PF00535"/>
    </source>
</evidence>
<accession>A0A839FPJ2</accession>
<gene>
    <name evidence="2" type="ORF">HNR24_000484</name>
</gene>